<feature type="transmembrane region" description="Helical" evidence="1">
    <location>
        <begin position="63"/>
        <end position="86"/>
    </location>
</feature>
<dbReference type="EMBL" id="AGNL01002657">
    <property type="protein sequence ID" value="EJK75905.1"/>
    <property type="molecule type" value="Genomic_DNA"/>
</dbReference>
<dbReference type="OrthoDB" id="10584901at2759"/>
<dbReference type="Proteomes" id="UP000266841">
    <property type="component" value="Unassembled WGS sequence"/>
</dbReference>
<sequence length="377" mass="42294">MCAPRDPAKSIPARRLGVGSVALPFVAGCLHLSVFCTAVFGIYNVFVNRSQHQYTSDEYRGSVLSLDMAVFVAYMFDIVCCLGGVIPFSRCSKSKDILGHHIPTLVLALPLAVPLWSNLNSLEPMLEILEVPIGDATRNRFIDAFTLASGFAYISSLNEVIMCFQRTEMSLQQVTSFRDIDRMEFRLLTSRAVIGFELLYKLSFFWGMSLLACKACFDFDMSIYTFVSREEGISTLSKLAYIYTSPAVLRGVLFRVFAVVMYPSMGARSLKKFKQFTNEGNERNRQRLYSRDSSASTVIVDDIVEQESKPGVLRQRKNHQPKIGMRVKVKFEGGVVDGKITEVRSQKSTYGIKINFVGGRSLQSSYPNNDVELLKSQ</sequence>
<evidence type="ECO:0000256" key="1">
    <source>
        <dbReference type="SAM" id="Phobius"/>
    </source>
</evidence>
<protein>
    <submittedName>
        <fullName evidence="2">Uncharacterized protein</fullName>
    </submittedName>
</protein>
<evidence type="ECO:0000313" key="3">
    <source>
        <dbReference type="Proteomes" id="UP000266841"/>
    </source>
</evidence>
<keyword evidence="1" id="KW-0472">Membrane</keyword>
<accession>K0TER7</accession>
<dbReference type="PROSITE" id="PS51257">
    <property type="entry name" value="PROKAR_LIPOPROTEIN"/>
    <property type="match status" value="1"/>
</dbReference>
<organism evidence="2 3">
    <name type="scientific">Thalassiosira oceanica</name>
    <name type="common">Marine diatom</name>
    <dbReference type="NCBI Taxonomy" id="159749"/>
    <lineage>
        <taxon>Eukaryota</taxon>
        <taxon>Sar</taxon>
        <taxon>Stramenopiles</taxon>
        <taxon>Ochrophyta</taxon>
        <taxon>Bacillariophyta</taxon>
        <taxon>Coscinodiscophyceae</taxon>
        <taxon>Thalassiosirophycidae</taxon>
        <taxon>Thalassiosirales</taxon>
        <taxon>Thalassiosiraceae</taxon>
        <taxon>Thalassiosira</taxon>
    </lineage>
</organism>
<feature type="transmembrane region" description="Helical" evidence="1">
    <location>
        <begin position="21"/>
        <end position="43"/>
    </location>
</feature>
<name>K0TER7_THAOC</name>
<reference evidence="2 3" key="1">
    <citation type="journal article" date="2012" name="Genome Biol.">
        <title>Genome and low-iron response of an oceanic diatom adapted to chronic iron limitation.</title>
        <authorList>
            <person name="Lommer M."/>
            <person name="Specht M."/>
            <person name="Roy A.S."/>
            <person name="Kraemer L."/>
            <person name="Andreson R."/>
            <person name="Gutowska M.A."/>
            <person name="Wolf J."/>
            <person name="Bergner S.V."/>
            <person name="Schilhabel M.B."/>
            <person name="Klostermeier U.C."/>
            <person name="Beiko R.G."/>
            <person name="Rosenstiel P."/>
            <person name="Hippler M."/>
            <person name="Laroche J."/>
        </authorList>
    </citation>
    <scope>NUCLEOTIDE SEQUENCE [LARGE SCALE GENOMIC DNA]</scope>
    <source>
        <strain evidence="2 3">CCMP1005</strain>
    </source>
</reference>
<gene>
    <name evidence="2" type="ORF">THAOC_02357</name>
</gene>
<dbReference type="AlphaFoldDB" id="K0TER7"/>
<keyword evidence="1" id="KW-0812">Transmembrane</keyword>
<comment type="caution">
    <text evidence="2">The sequence shown here is derived from an EMBL/GenBank/DDBJ whole genome shotgun (WGS) entry which is preliminary data.</text>
</comment>
<feature type="transmembrane region" description="Helical" evidence="1">
    <location>
        <begin position="98"/>
        <end position="117"/>
    </location>
</feature>
<evidence type="ECO:0000313" key="2">
    <source>
        <dbReference type="EMBL" id="EJK75905.1"/>
    </source>
</evidence>
<keyword evidence="3" id="KW-1185">Reference proteome</keyword>
<keyword evidence="1" id="KW-1133">Transmembrane helix</keyword>
<proteinExistence type="predicted"/>